<accession>A0A6A3MV24</accession>
<dbReference type="EMBL" id="QXFU01000137">
    <property type="protein sequence ID" value="KAE9042850.1"/>
    <property type="molecule type" value="Genomic_DNA"/>
</dbReference>
<evidence type="ECO:0000313" key="4">
    <source>
        <dbReference type="Proteomes" id="UP000429607"/>
    </source>
</evidence>
<dbReference type="EMBL" id="QXFV01000529">
    <property type="protein sequence ID" value="KAE9034973.1"/>
    <property type="molecule type" value="Genomic_DNA"/>
</dbReference>
<dbReference type="EMBL" id="QXFT01000523">
    <property type="protein sequence ID" value="KAE9341648.1"/>
    <property type="molecule type" value="Genomic_DNA"/>
</dbReference>
<comment type="caution">
    <text evidence="1">The sequence shown here is derived from an EMBL/GenBank/DDBJ whole genome shotgun (WGS) entry which is preliminary data.</text>
</comment>
<proteinExistence type="predicted"/>
<sequence length="110" mass="12504">MLGDLEVAFAAPMMLRVHDHAALMQLEGEKTSSKAKYVGVRAKFILDYTRRDVLKPEYCKSERIAADVFTNVLPSLRLSELRVLVGLSEEPDESHRAMRMSVEVRSLILR</sequence>
<organism evidence="1 4">
    <name type="scientific">Phytophthora rubi</name>
    <dbReference type="NCBI Taxonomy" id="129364"/>
    <lineage>
        <taxon>Eukaryota</taxon>
        <taxon>Sar</taxon>
        <taxon>Stramenopiles</taxon>
        <taxon>Oomycota</taxon>
        <taxon>Peronosporomycetes</taxon>
        <taxon>Peronosporales</taxon>
        <taxon>Peronosporaceae</taxon>
        <taxon>Phytophthora</taxon>
    </lineage>
</organism>
<evidence type="ECO:0000313" key="5">
    <source>
        <dbReference type="Proteomes" id="UP000434957"/>
    </source>
</evidence>
<name>A0A6A3MV24_9STRA</name>
<reference evidence="4 6" key="1">
    <citation type="submission" date="2018-09" db="EMBL/GenBank/DDBJ databases">
        <title>Genomic investigation of the strawberry pathogen Phytophthora fragariae indicates pathogenicity is determined by transcriptional variation in three key races.</title>
        <authorList>
            <person name="Adams T.M."/>
            <person name="Armitage A.D."/>
            <person name="Sobczyk M.K."/>
            <person name="Bates H.J."/>
            <person name="Dunwell J.M."/>
            <person name="Nellist C.F."/>
            <person name="Harrison R.J."/>
        </authorList>
    </citation>
    <scope>NUCLEOTIDE SEQUENCE [LARGE SCALE GENOMIC DNA]</scope>
    <source>
        <strain evidence="1 4">SCRP249</strain>
        <strain evidence="2 6">SCRP324</strain>
        <strain evidence="3 5">SCRP333</strain>
    </source>
</reference>
<gene>
    <name evidence="1" type="ORF">PR001_g9503</name>
    <name evidence="2" type="ORF">PR002_g3673</name>
    <name evidence="3" type="ORF">PR003_g9888</name>
</gene>
<dbReference type="Proteomes" id="UP000435112">
    <property type="component" value="Unassembled WGS sequence"/>
</dbReference>
<dbReference type="Proteomes" id="UP000434957">
    <property type="component" value="Unassembled WGS sequence"/>
</dbReference>
<evidence type="ECO:0000313" key="3">
    <source>
        <dbReference type="EMBL" id="KAE9341648.1"/>
    </source>
</evidence>
<dbReference type="Proteomes" id="UP000429607">
    <property type="component" value="Unassembled WGS sequence"/>
</dbReference>
<dbReference type="OrthoDB" id="166455at2759"/>
<evidence type="ECO:0000313" key="1">
    <source>
        <dbReference type="EMBL" id="KAE9034973.1"/>
    </source>
</evidence>
<evidence type="ECO:0000313" key="2">
    <source>
        <dbReference type="EMBL" id="KAE9042850.1"/>
    </source>
</evidence>
<dbReference type="AlphaFoldDB" id="A0A6A3MV24"/>
<protein>
    <submittedName>
        <fullName evidence="1">Uncharacterized protein</fullName>
    </submittedName>
</protein>
<keyword evidence="5" id="KW-1185">Reference proteome</keyword>
<evidence type="ECO:0000313" key="6">
    <source>
        <dbReference type="Proteomes" id="UP000435112"/>
    </source>
</evidence>